<evidence type="ECO:0000313" key="4">
    <source>
        <dbReference type="Proteomes" id="UP001501444"/>
    </source>
</evidence>
<dbReference type="EMBL" id="BAAARV010000124">
    <property type="protein sequence ID" value="GAA2391441.1"/>
    <property type="molecule type" value="Genomic_DNA"/>
</dbReference>
<dbReference type="InterPro" id="IPR013783">
    <property type="entry name" value="Ig-like_fold"/>
</dbReference>
<dbReference type="InterPro" id="IPR006311">
    <property type="entry name" value="TAT_signal"/>
</dbReference>
<accession>A0ABN3HZF7</accession>
<feature type="domain" description="IPT/TIG" evidence="2">
    <location>
        <begin position="400"/>
        <end position="488"/>
    </location>
</feature>
<gene>
    <name evidence="3" type="ORF">GCM10010170_103810</name>
</gene>
<dbReference type="Pfam" id="PF01833">
    <property type="entry name" value="TIG"/>
    <property type="match status" value="1"/>
</dbReference>
<evidence type="ECO:0000256" key="1">
    <source>
        <dbReference type="SAM" id="SignalP"/>
    </source>
</evidence>
<dbReference type="InterPro" id="IPR002909">
    <property type="entry name" value="IPT_dom"/>
</dbReference>
<feature type="chain" id="PRO_5045745785" description="IPT/TIG domain-containing protein" evidence="1">
    <location>
        <begin position="37"/>
        <end position="806"/>
    </location>
</feature>
<proteinExistence type="predicted"/>
<comment type="caution">
    <text evidence="3">The sequence shown here is derived from an EMBL/GenBank/DDBJ whole genome shotgun (WGS) entry which is preliminary data.</text>
</comment>
<protein>
    <recommendedName>
        <fullName evidence="2">IPT/TIG domain-containing protein</fullName>
    </recommendedName>
</protein>
<feature type="signal peptide" evidence="1">
    <location>
        <begin position="1"/>
        <end position="36"/>
    </location>
</feature>
<reference evidence="3 4" key="1">
    <citation type="journal article" date="2019" name="Int. J. Syst. Evol. Microbiol.">
        <title>The Global Catalogue of Microorganisms (GCM) 10K type strain sequencing project: providing services to taxonomists for standard genome sequencing and annotation.</title>
        <authorList>
            <consortium name="The Broad Institute Genomics Platform"/>
            <consortium name="The Broad Institute Genome Sequencing Center for Infectious Disease"/>
            <person name="Wu L."/>
            <person name="Ma J."/>
        </authorList>
    </citation>
    <scope>NUCLEOTIDE SEQUENCE [LARGE SCALE GENOMIC DNA]</scope>
    <source>
        <strain evidence="3 4">JCM 3272</strain>
    </source>
</reference>
<evidence type="ECO:0000313" key="3">
    <source>
        <dbReference type="EMBL" id="GAA2391441.1"/>
    </source>
</evidence>
<dbReference type="InterPro" id="IPR014756">
    <property type="entry name" value="Ig_E-set"/>
</dbReference>
<keyword evidence="4" id="KW-1185">Reference proteome</keyword>
<organism evidence="3 4">
    <name type="scientific">Dactylosporangium salmoneum</name>
    <dbReference type="NCBI Taxonomy" id="53361"/>
    <lineage>
        <taxon>Bacteria</taxon>
        <taxon>Bacillati</taxon>
        <taxon>Actinomycetota</taxon>
        <taxon>Actinomycetes</taxon>
        <taxon>Micromonosporales</taxon>
        <taxon>Micromonosporaceae</taxon>
        <taxon>Dactylosporangium</taxon>
    </lineage>
</organism>
<evidence type="ECO:0000259" key="2">
    <source>
        <dbReference type="Pfam" id="PF01833"/>
    </source>
</evidence>
<dbReference type="Gene3D" id="2.60.40.10">
    <property type="entry name" value="Immunoglobulins"/>
    <property type="match status" value="1"/>
</dbReference>
<name>A0ABN3HZF7_9ACTN</name>
<dbReference type="SUPFAM" id="SSF81296">
    <property type="entry name" value="E set domains"/>
    <property type="match status" value="1"/>
</dbReference>
<sequence>MHVKTSSPGRRLALRAGAVLALVAGSLVATATSAFAASNPVTLSPTHGPSGGGYPVVLTETVATYAATTGPYTVQFNVAGTCPTSIGTATALSGSGTVSTGIAEVTNVAKPAGATLSVTTPASLVLPSGTTSGTFSVCVYDTAASNALVANADAAFTLNPDATPSQTTGGTGGNYAIGISSTSAPFTMSNPQVQFQAKVTGGPAACATTAQGASAPSGNGSGALTGGVIAVPAANITVNATNKLTVMVPPTLVQPTTPSLVFTGDYFICVYNAAGSTLIAENAAAFTVSGNTVLSQTSGSSAGGNTVTLSAPSGTIFATGTQNVRLTTVACPSTLTAADASSGVVTPTSTRYVSANKVAFTLPTTGLPTSNTTYNVCAYNAAGSTLIATAYGQYTIGQVPTVSTVSPATGPAQGGSTITVSGANFPVSGMTATLGGTALTAITVGGTISGGVGTQFTATVPAHAPGGPFALAVTTTGGTVTINSVFTFTNGITVTPKTAPNSGVGPTGLDIQGVGFADLNFGTTYSTNSSSAHVYLVKGVYNGGTTATATAVKPNPQTSECVDVLVIGDTELLCNLYLGGNLNAAPTPTTRTLSSCASYPSAVATAPLPTPAASTFIGPATSTATTCTFTQADVGNTITAGVSGAAIPANATVITAVSNGVATLSKASAAAITSATTPITTSTQRVMTDGVTTTGASTLGAGTAANSATFFTTADVNKVVTGPGIPAGTYIVSVSSGVATLSNPATATTSGTGVSGFAIFNPTPVPNGTYTVTIVSSGAPGAQLQSTYYQTIISSGSTFTVSDYMH</sequence>
<dbReference type="PROSITE" id="PS51318">
    <property type="entry name" value="TAT"/>
    <property type="match status" value="1"/>
</dbReference>
<dbReference type="CDD" id="cd00603">
    <property type="entry name" value="IPT_PCSR"/>
    <property type="match status" value="1"/>
</dbReference>
<keyword evidence="1" id="KW-0732">Signal</keyword>
<dbReference type="Proteomes" id="UP001501444">
    <property type="component" value="Unassembled WGS sequence"/>
</dbReference>